<evidence type="ECO:0000256" key="4">
    <source>
        <dbReference type="ARBA" id="ARBA00023002"/>
    </source>
</evidence>
<gene>
    <name evidence="7" type="ORF">C1850_03805</name>
</gene>
<keyword evidence="3" id="KW-0274">FAD</keyword>
<evidence type="ECO:0000256" key="1">
    <source>
        <dbReference type="ARBA" id="ARBA00001974"/>
    </source>
</evidence>
<dbReference type="Gene3D" id="3.90.700.10">
    <property type="entry name" value="Succinate dehydrogenase/fumarate reductase flavoprotein, catalytic domain"/>
    <property type="match status" value="1"/>
</dbReference>
<evidence type="ECO:0000259" key="6">
    <source>
        <dbReference type="Pfam" id="PF00890"/>
    </source>
</evidence>
<name>A0A369P1H7_9ACTN</name>
<protein>
    <submittedName>
        <fullName evidence="7">FAD-binding dehydrogenase</fullName>
    </submittedName>
</protein>
<keyword evidence="4" id="KW-0560">Oxidoreductase</keyword>
<proteinExistence type="predicted"/>
<evidence type="ECO:0000256" key="5">
    <source>
        <dbReference type="SAM" id="MobiDB-lite"/>
    </source>
</evidence>
<feature type="domain" description="FAD-dependent oxidoreductase 2 FAD-binding" evidence="6">
    <location>
        <begin position="79"/>
        <end position="537"/>
    </location>
</feature>
<dbReference type="GO" id="GO:0008202">
    <property type="term" value="P:steroid metabolic process"/>
    <property type="evidence" value="ECO:0007669"/>
    <property type="project" value="UniProtKB-ARBA"/>
</dbReference>
<dbReference type="PROSITE" id="PS51318">
    <property type="entry name" value="TAT"/>
    <property type="match status" value="1"/>
</dbReference>
<evidence type="ECO:0000313" key="7">
    <source>
        <dbReference type="EMBL" id="RDC45940.1"/>
    </source>
</evidence>
<dbReference type="Gene3D" id="3.50.50.60">
    <property type="entry name" value="FAD/NAD(P)-binding domain"/>
    <property type="match status" value="1"/>
</dbReference>
<dbReference type="Proteomes" id="UP000253805">
    <property type="component" value="Unassembled WGS sequence"/>
</dbReference>
<dbReference type="InterPro" id="IPR003953">
    <property type="entry name" value="FAD-dep_OxRdtase_2_FAD-bd"/>
</dbReference>
<dbReference type="PANTHER" id="PTHR43400">
    <property type="entry name" value="FUMARATE REDUCTASE"/>
    <property type="match status" value="1"/>
</dbReference>
<accession>A0A369P1H7</accession>
<dbReference type="InterPro" id="IPR027477">
    <property type="entry name" value="Succ_DH/fumarate_Rdtase_cat_sf"/>
</dbReference>
<dbReference type="InterPro" id="IPR006311">
    <property type="entry name" value="TAT_signal"/>
</dbReference>
<dbReference type="PANTHER" id="PTHR43400:SF10">
    <property type="entry name" value="3-OXOSTEROID 1-DEHYDROGENASE"/>
    <property type="match status" value="1"/>
</dbReference>
<dbReference type="SUPFAM" id="SSF56425">
    <property type="entry name" value="Succinate dehydrogenase/fumarate reductase flavoprotein, catalytic domain"/>
    <property type="match status" value="1"/>
</dbReference>
<dbReference type="InterPro" id="IPR036188">
    <property type="entry name" value="FAD/NAD-bd_sf"/>
</dbReference>
<comment type="caution">
    <text evidence="7">The sequence shown here is derived from an EMBL/GenBank/DDBJ whole genome shotgun (WGS) entry which is preliminary data.</text>
</comment>
<sequence length="566" mass="60315">METNAMDRRTFLGAGALLGGALAGNALWGCTPQTSLGSTEGASTEKQEKTSSPSGTANEESWYGTEPETPDVSETLDVDVLVCGAGHSGVACAAVLGAKGVSNTLVVEKNPTIGTGRTYIGAIDTTAQKAADAKCDKMTAVNELARYASNRCDEQLLKLWADRSGEAIDFFADELAEFGITHVAETDLGEGRHGYYDCPNVHTKFIVPDDENYLPYLQQKAEDYGVTFRFDTPLVKLLKDNDKVVGAIVGSEDNGYIQVNAKKGVVLACGGYANDPELLQKLNPVGQETVVLDTSQAGDTGDAIKAGIWAGGFKDAVASAMVFDRAIGNPGIKGGYPYEGSGFFMNFGSQPFLRVTYNGKRFCNEAAPYDFTLHSAWVASPEHICCVLWDANYYENAEAFHTLGCSRIVPSNASPATGEGGGKAAMDATLEMYADTIQKADTLEELAEKLGIPSDTLVATVDRYNELAEKGVDEDFGKPARDLIALKTPPFYGVPLGGSLLTTMDGLRINSNLQVLNQADYEPIEGLYAIGDTSGGFFCNNYPELYVGVASGRSLTWAYLAALELA</sequence>
<dbReference type="RefSeq" id="WP_114548639.1">
    <property type="nucleotide sequence ID" value="NZ_PPUT01000006.1"/>
</dbReference>
<reference evidence="7 8" key="1">
    <citation type="journal article" date="2018" name="Elife">
        <title>Discovery and characterization of a prevalent human gut bacterial enzyme sufficient for the inactivation of a family of plant toxins.</title>
        <authorList>
            <person name="Koppel N."/>
            <person name="Bisanz J.E."/>
            <person name="Pandelia M.E."/>
            <person name="Turnbaugh P.J."/>
            <person name="Balskus E.P."/>
        </authorList>
    </citation>
    <scope>NUCLEOTIDE SEQUENCE [LARGE SCALE GENOMIC DNA]</scope>
    <source>
        <strain evidence="7 8">OB21 GAM 11</strain>
    </source>
</reference>
<evidence type="ECO:0000256" key="2">
    <source>
        <dbReference type="ARBA" id="ARBA00022630"/>
    </source>
</evidence>
<dbReference type="Pfam" id="PF00890">
    <property type="entry name" value="FAD_binding_2"/>
    <property type="match status" value="1"/>
</dbReference>
<dbReference type="SUPFAM" id="SSF51905">
    <property type="entry name" value="FAD/NAD(P)-binding domain"/>
    <property type="match status" value="1"/>
</dbReference>
<feature type="compositionally biased region" description="Polar residues" evidence="5">
    <location>
        <begin position="50"/>
        <end position="59"/>
    </location>
</feature>
<keyword evidence="2" id="KW-0285">Flavoprotein</keyword>
<dbReference type="InterPro" id="IPR050315">
    <property type="entry name" value="FAD-oxidoreductase_2"/>
</dbReference>
<comment type="cofactor">
    <cofactor evidence="1">
        <name>FAD</name>
        <dbReference type="ChEBI" id="CHEBI:57692"/>
    </cofactor>
</comment>
<dbReference type="EMBL" id="PPUT01000006">
    <property type="protein sequence ID" value="RDC45940.1"/>
    <property type="molecule type" value="Genomic_DNA"/>
</dbReference>
<organism evidence="7 8">
    <name type="scientific">Adlercreutzia equolifaciens subsp. celatus</name>
    <dbReference type="NCBI Taxonomy" id="394340"/>
    <lineage>
        <taxon>Bacteria</taxon>
        <taxon>Bacillati</taxon>
        <taxon>Actinomycetota</taxon>
        <taxon>Coriobacteriia</taxon>
        <taxon>Eggerthellales</taxon>
        <taxon>Eggerthellaceae</taxon>
        <taxon>Adlercreutzia</taxon>
    </lineage>
</organism>
<evidence type="ECO:0000256" key="3">
    <source>
        <dbReference type="ARBA" id="ARBA00022827"/>
    </source>
</evidence>
<feature type="region of interest" description="Disordered" evidence="5">
    <location>
        <begin position="35"/>
        <end position="71"/>
    </location>
</feature>
<dbReference type="GO" id="GO:0033765">
    <property type="term" value="F:steroid dehydrogenase activity, acting on the CH-CH group of donors"/>
    <property type="evidence" value="ECO:0007669"/>
    <property type="project" value="UniProtKB-ARBA"/>
</dbReference>
<dbReference type="AlphaFoldDB" id="A0A369P1H7"/>
<evidence type="ECO:0000313" key="8">
    <source>
        <dbReference type="Proteomes" id="UP000253805"/>
    </source>
</evidence>